<dbReference type="STRING" id="35525.A0A164IJN5"/>
<dbReference type="PANTHER" id="PTHR15036">
    <property type="entry name" value="PIKACHURIN-LIKE PROTEIN"/>
    <property type="match status" value="1"/>
</dbReference>
<feature type="domain" description="Laminin G" evidence="3">
    <location>
        <begin position="45"/>
        <end position="229"/>
    </location>
</feature>
<dbReference type="GO" id="GO:0016020">
    <property type="term" value="C:membrane"/>
    <property type="evidence" value="ECO:0007669"/>
    <property type="project" value="UniProtKB-SubCell"/>
</dbReference>
<proteinExistence type="predicted"/>
<organism evidence="4 5">
    <name type="scientific">Daphnia magna</name>
    <dbReference type="NCBI Taxonomy" id="35525"/>
    <lineage>
        <taxon>Eukaryota</taxon>
        <taxon>Metazoa</taxon>
        <taxon>Ecdysozoa</taxon>
        <taxon>Arthropoda</taxon>
        <taxon>Crustacea</taxon>
        <taxon>Branchiopoda</taxon>
        <taxon>Diplostraca</taxon>
        <taxon>Cladocera</taxon>
        <taxon>Anomopoda</taxon>
        <taxon>Daphniidae</taxon>
        <taxon>Daphnia</taxon>
    </lineage>
</organism>
<dbReference type="InterPro" id="IPR050372">
    <property type="entry name" value="Neurexin-related_CASP"/>
</dbReference>
<keyword evidence="5" id="KW-1185">Reference proteome</keyword>
<evidence type="ECO:0000256" key="1">
    <source>
        <dbReference type="PROSITE-ProRule" id="PRU00122"/>
    </source>
</evidence>
<keyword evidence="2" id="KW-0812">Transmembrane</keyword>
<dbReference type="InterPro" id="IPR001791">
    <property type="entry name" value="Laminin_G"/>
</dbReference>
<protein>
    <submittedName>
        <fullName evidence="4">Neurexin-2-alpha</fullName>
    </submittedName>
</protein>
<reference evidence="4 5" key="1">
    <citation type="submission" date="2016-03" db="EMBL/GenBank/DDBJ databases">
        <title>EvidentialGene: Evidence-directed Construction of Genes on Genomes.</title>
        <authorList>
            <person name="Gilbert D.G."/>
            <person name="Choi J.-H."/>
            <person name="Mockaitis K."/>
            <person name="Colbourne J."/>
            <person name="Pfrender M."/>
        </authorList>
    </citation>
    <scope>NUCLEOTIDE SEQUENCE [LARGE SCALE GENOMIC DNA]</scope>
    <source>
        <strain evidence="4 5">Xinb3</strain>
        <tissue evidence="4">Complete organism</tissue>
    </source>
</reference>
<gene>
    <name evidence="4" type="ORF">APZ42_002051</name>
</gene>
<dbReference type="SMART" id="SM00282">
    <property type="entry name" value="LamG"/>
    <property type="match status" value="1"/>
</dbReference>
<evidence type="ECO:0000313" key="4">
    <source>
        <dbReference type="EMBL" id="KZS01329.1"/>
    </source>
</evidence>
<keyword evidence="2" id="KW-0472">Membrane</keyword>
<name>A0A164IJN5_9CRUS</name>
<dbReference type="Pfam" id="PF02210">
    <property type="entry name" value="Laminin_G_2"/>
    <property type="match status" value="1"/>
</dbReference>
<dbReference type="Gene3D" id="2.60.120.200">
    <property type="match status" value="1"/>
</dbReference>
<evidence type="ECO:0000256" key="2">
    <source>
        <dbReference type="SAM" id="Phobius"/>
    </source>
</evidence>
<dbReference type="AlphaFoldDB" id="A0A164IJN5"/>
<dbReference type="PROSITE" id="PS50025">
    <property type="entry name" value="LAM_G_DOMAIN"/>
    <property type="match status" value="1"/>
</dbReference>
<evidence type="ECO:0000313" key="5">
    <source>
        <dbReference type="Proteomes" id="UP000076858"/>
    </source>
</evidence>
<feature type="transmembrane region" description="Helical" evidence="2">
    <location>
        <begin position="224"/>
        <end position="246"/>
    </location>
</feature>
<dbReference type="Proteomes" id="UP000076858">
    <property type="component" value="Unassembled WGS sequence"/>
</dbReference>
<dbReference type="PANTHER" id="PTHR15036:SF85">
    <property type="entry name" value="SP2353, ISOFORM A"/>
    <property type="match status" value="1"/>
</dbReference>
<keyword evidence="2" id="KW-1133">Transmembrane helix</keyword>
<dbReference type="CDD" id="cd00110">
    <property type="entry name" value="LamG"/>
    <property type="match status" value="1"/>
</dbReference>
<accession>A0A164IJN5</accession>
<comment type="caution">
    <text evidence="1">Lacks conserved residue(s) required for the propagation of feature annotation.</text>
</comment>
<dbReference type="InterPro" id="IPR013320">
    <property type="entry name" value="ConA-like_dom_sf"/>
</dbReference>
<dbReference type="EMBL" id="LRGB01007108">
    <property type="protein sequence ID" value="KZS01329.1"/>
    <property type="molecule type" value="Genomic_DNA"/>
</dbReference>
<dbReference type="SUPFAM" id="SSF49899">
    <property type="entry name" value="Concanavalin A-like lectins/glucanases"/>
    <property type="match status" value="1"/>
</dbReference>
<comment type="caution">
    <text evidence="4">The sequence shown here is derived from an EMBL/GenBank/DDBJ whole genome shotgun (WGS) entry which is preliminary data.</text>
</comment>
<sequence>METMETANRRRPSSLQWWPVLIASLALFGWPISSSSRWQVAASSPFTLEGSLNSYAQLRKWNAALNGTLQLEFRSTQPSGLLIYTDDGGKFDFFELKLVEGALRLRYNLGAGAQILTVGRNLSDGHWHNVTMKRNGDQTALTVDHVTVTRASRGKEFNFGNLVTNSAVYVGGLPAWYGAELTRLALPSVLFEPRYRGDLRNVIYSDAVGQHPRQQEILESQVRAATFVCFIVYFLEMAELTVHILLTERERERQQN</sequence>
<evidence type="ECO:0000259" key="3">
    <source>
        <dbReference type="PROSITE" id="PS50025"/>
    </source>
</evidence>